<dbReference type="EC" id="6.2.1.45" evidence="6"/>
<dbReference type="InterPro" id="IPR038252">
    <property type="entry name" value="UBA_E1_C_sf"/>
</dbReference>
<evidence type="ECO:0000256" key="6">
    <source>
        <dbReference type="ARBA" id="ARBA00012990"/>
    </source>
</evidence>
<dbReference type="Pfam" id="PF10585">
    <property type="entry name" value="UBA_E1_SCCH"/>
    <property type="match status" value="1"/>
</dbReference>
<comment type="pathway">
    <text evidence="2">Protein modification; protein ubiquitination.</text>
</comment>
<dbReference type="SUPFAM" id="SSF69572">
    <property type="entry name" value="Activating enzymes of the ubiquitin-like proteins"/>
    <property type="match status" value="2"/>
</dbReference>
<keyword evidence="7 13" id="KW-0436">Ligase</keyword>
<dbReference type="FunFam" id="3.50.50.80:FF:000001">
    <property type="entry name" value="ubiquitin-like modifier-activating enzyme 1"/>
    <property type="match status" value="1"/>
</dbReference>
<dbReference type="InterPro" id="IPR035985">
    <property type="entry name" value="Ubiquitin-activating_enz"/>
</dbReference>
<feature type="active site" description="Glycyl thioester intermediate" evidence="12">
    <location>
        <position position="611"/>
    </location>
</feature>
<dbReference type="Pfam" id="PF16191">
    <property type="entry name" value="E1_4HB"/>
    <property type="match status" value="1"/>
</dbReference>
<protein>
    <recommendedName>
        <fullName evidence="11">Ubiquitin-activating enzyme E1 1</fullName>
        <ecNumber evidence="6">6.2.1.45</ecNumber>
    </recommendedName>
</protein>
<dbReference type="FunFam" id="3.10.290.60:FF:000001">
    <property type="entry name" value="Ubiquitin-activating enzyme E1 2"/>
    <property type="match status" value="1"/>
</dbReference>
<evidence type="ECO:0000256" key="3">
    <source>
        <dbReference type="ARBA" id="ARBA00005673"/>
    </source>
</evidence>
<feature type="domain" description="Ubiquitin-activating enzyme E1 C-terminal" evidence="15">
    <location>
        <begin position="904"/>
        <end position="1032"/>
    </location>
</feature>
<keyword evidence="8 13" id="KW-0547">Nucleotide-binding</keyword>
<dbReference type="InterPro" id="IPR018075">
    <property type="entry name" value="UBQ-activ_enz_E1"/>
</dbReference>
<keyword evidence="9 13" id="KW-0833">Ubl conjugation pathway</keyword>
<dbReference type="Gene3D" id="3.10.290.60">
    <property type="entry name" value="Ubiquitin-activating enzyme E1, UFD domain"/>
    <property type="match status" value="1"/>
</dbReference>
<dbReference type="Gene3D" id="1.20.1050.10">
    <property type="match status" value="1"/>
</dbReference>
<dbReference type="GO" id="GO:0005524">
    <property type="term" value="F:ATP binding"/>
    <property type="evidence" value="ECO:0007669"/>
    <property type="project" value="UniProtKB-KW"/>
</dbReference>
<dbReference type="GO" id="GO:0031510">
    <property type="term" value="C:SUMO activating enzyme complex"/>
    <property type="evidence" value="ECO:0007669"/>
    <property type="project" value="TreeGrafter"/>
</dbReference>
<dbReference type="InterPro" id="IPR000011">
    <property type="entry name" value="UBQ/SUMO-activ_enz_E1-like"/>
</dbReference>
<evidence type="ECO:0000256" key="14">
    <source>
        <dbReference type="SAM" id="MobiDB-lite"/>
    </source>
</evidence>
<keyword evidence="10 13" id="KW-0067">ATP-binding</keyword>
<comment type="similarity">
    <text evidence="3 13">Belongs to the ubiquitin-activating E1 family.</text>
</comment>
<reference evidence="16" key="2">
    <citation type="submission" date="2023-05" db="EMBL/GenBank/DDBJ databases">
        <authorList>
            <consortium name="Lawrence Berkeley National Laboratory"/>
            <person name="Steindorff A."/>
            <person name="Hensen N."/>
            <person name="Bonometti L."/>
            <person name="Westerberg I."/>
            <person name="Brannstrom I.O."/>
            <person name="Guillou S."/>
            <person name="Cros-Aarteil S."/>
            <person name="Calhoun S."/>
            <person name="Haridas S."/>
            <person name="Kuo A."/>
            <person name="Mondo S."/>
            <person name="Pangilinan J."/>
            <person name="Riley R."/>
            <person name="Labutti K."/>
            <person name="Andreopoulos B."/>
            <person name="Lipzen A."/>
            <person name="Chen C."/>
            <person name="Yanf M."/>
            <person name="Daum C."/>
            <person name="Ng V."/>
            <person name="Clum A."/>
            <person name="Ohm R."/>
            <person name="Martin F."/>
            <person name="Silar P."/>
            <person name="Natvig D."/>
            <person name="Lalanne C."/>
            <person name="Gautier V."/>
            <person name="Ament-Velasquez S.L."/>
            <person name="Kruys A."/>
            <person name="Hutchinson M.I."/>
            <person name="Powell A.J."/>
            <person name="Barry K."/>
            <person name="Miller A.N."/>
            <person name="Grigoriev I.V."/>
            <person name="Debuchy R."/>
            <person name="Gladieux P."/>
            <person name="Thoren M.H."/>
            <person name="Johannesson H."/>
        </authorList>
    </citation>
    <scope>NUCLEOTIDE SEQUENCE</scope>
    <source>
        <strain evidence="16">CBS 538.74</strain>
    </source>
</reference>
<dbReference type="SUPFAM" id="SSF47616">
    <property type="entry name" value="GST C-terminal domain-like"/>
    <property type="match status" value="1"/>
</dbReference>
<dbReference type="Gene3D" id="2.40.30.180">
    <property type="entry name" value="Ubiquitin-activating enzyme E1, FCCH domain"/>
    <property type="match status" value="1"/>
</dbReference>
<organism evidence="16 17">
    <name type="scientific">Chaetomidium leptoderma</name>
    <dbReference type="NCBI Taxonomy" id="669021"/>
    <lineage>
        <taxon>Eukaryota</taxon>
        <taxon>Fungi</taxon>
        <taxon>Dikarya</taxon>
        <taxon>Ascomycota</taxon>
        <taxon>Pezizomycotina</taxon>
        <taxon>Sordariomycetes</taxon>
        <taxon>Sordariomycetidae</taxon>
        <taxon>Sordariales</taxon>
        <taxon>Chaetomiaceae</taxon>
        <taxon>Chaetomidium</taxon>
    </lineage>
</organism>
<dbReference type="NCBIfam" id="TIGR01408">
    <property type="entry name" value="Ube1"/>
    <property type="match status" value="1"/>
</dbReference>
<dbReference type="InterPro" id="IPR042302">
    <property type="entry name" value="E1_FCCH_sf"/>
</dbReference>
<dbReference type="InterPro" id="IPR032418">
    <property type="entry name" value="E1_FCCH"/>
</dbReference>
<sequence>MVRQDKKQSGEVDLVTRMQVDESVVGSTEIDESLYSRQLYVLGHEAMKRMSASNVLIVGLKGLGVEIAKNVALAGVKSLTLHDPAPAAIADLSSQFFLRVEDVGKPRDQTTAPRVAELNAYTPVRIHESASLAENLSQFDKYQVIVLTNTPLHIQKTVGDYCHEKGIYFIVADTFGLFGSVFCDFGNNFTIFDATGENPLNGIVAGIDDEGLVSALDETRHGLEDGDYVTFSEVEGMEALNSCEPRKVTVKGPYTFSIGDVSGLGRYKRGGLYQQVKMPKFVDFKGISAAMKDPEFVISDFAKFDRPQQLHIGIQALHAFAQTHGRLPRPMNEEDALVIINSAKQLAQAESIEVEFDDKLLKELSYQATGDLNPMAAFFGGLTAQEVLKAVSGKFHPVKQFMYFDALESLPTGTARSEELCQPIGSRYDGQIAVLGREFQEKIANMKQFLVGAGAIGCEMLKNWAMIGLGTGPNGQITVTDMDSIEKSNLNRQFLFRPKDVGQMKSECAPRAVQAMNPNLEGHIVSLKDRVGADTEHIFNEDFWNALDGVTNALDNIEARTYVDRRCVFFHKPLLESGTLGTKGNTQVVLPMLTESYSSSHDPPEQSFPMCTLRSFPNRIEHTIAWARELFESSFVKPAETVNLYLTQPNYLESTLKQGGNEKATLEMLVDFLKNERALTFEDCVQWGRMLFEKQYNNAIQQLLYNFPKDAVSSTGTPFWSGPKRAPDPLKFDPANKTHFSFIEAATNLHAFNYNINVKGRSRQDYIQALDAMIVPDFSPDSNVKIQADDKDPDPNAGGSAFDDTTELQNLVNDLPEPKTLAGFKLTPVDFEKDDDSNYHIDFIAAASNLRAENYKIEQADRHKTKFIAGKIIPAIATTTALVTGLVMMELYKIIDGKTDIEQYKNGFINLALPFFGFSEPIASPKVEYQGPDGKVTLDKIWDRFEIGNITLQELIDDFKKRGLTIAMLSSGVSLLFAAFFPPAKQKGKFNMKLSELVESVTKKPIPSHQTELIFEVVTEDVDGEDVEVPYIKAKIRDSQESRNHDTPGANTAGKITDWVKPGDSSGEFKRQQSSFRSWISREPGAEFPPEKGRYHLYVSYACPWATRTLIARKLKGLEDVISFSSVHWHMGSKGWRFPTPEDTDAAGENVVPDPVPGHEGFTHLRDLYFGVNPSYEGRFTVPVLYDKKNQTIVNNESSEILRMFGTEFNDLIDEKYRSIEFYPETLRAQIDEAHEWQYDKINNGVYKSGFATTQEAYERNVVALFEALDQAEAHLEKTASEGPYWFGQTITEPVYVQHFKCNLKDIRSGYPAINQWMRHLYWKLPAFRDTTNFLHIKNHYTKSHPQINPLSITPLGPLPDILPLDEEVPAAAARK</sequence>
<dbReference type="CDD" id="cd01491">
    <property type="entry name" value="Ube1_repeat1"/>
    <property type="match status" value="1"/>
</dbReference>
<dbReference type="InterPro" id="IPR016639">
    <property type="entry name" value="GST_Omega/GSH"/>
</dbReference>
<dbReference type="InterPro" id="IPR019572">
    <property type="entry name" value="UBA_E1_SCCH"/>
</dbReference>
<dbReference type="Gene3D" id="3.50.50.80">
    <property type="entry name" value="Ubiquitin-activating enzyme E1, inactive adenylation domain, subdomain 1"/>
    <property type="match status" value="1"/>
</dbReference>
<dbReference type="PROSITE" id="PS00865">
    <property type="entry name" value="UBIQUITIN_ACTIVAT_2"/>
    <property type="match status" value="1"/>
</dbReference>
<dbReference type="Gene3D" id="3.40.50.12550">
    <property type="entry name" value="Ubiquitin-activating enzyme E1, inactive adenylation domain, subdomain 2"/>
    <property type="match status" value="1"/>
</dbReference>
<dbReference type="SFLD" id="SFLDS00019">
    <property type="entry name" value="Glutathione_Transferase_(cytos"/>
    <property type="match status" value="1"/>
</dbReference>
<dbReference type="PRINTS" id="PR01849">
    <property type="entry name" value="UBIQUITINACT"/>
</dbReference>
<dbReference type="Pfam" id="PF13409">
    <property type="entry name" value="GST_N_2"/>
    <property type="match status" value="1"/>
</dbReference>
<dbReference type="PANTHER" id="PTHR10953">
    <property type="entry name" value="UBIQUITIN-ACTIVATING ENZYME E1"/>
    <property type="match status" value="1"/>
</dbReference>
<evidence type="ECO:0000256" key="9">
    <source>
        <dbReference type="ARBA" id="ARBA00022786"/>
    </source>
</evidence>
<evidence type="ECO:0000256" key="10">
    <source>
        <dbReference type="ARBA" id="ARBA00022840"/>
    </source>
</evidence>
<dbReference type="Pfam" id="PF00899">
    <property type="entry name" value="ThiF"/>
    <property type="match status" value="1"/>
</dbReference>
<comment type="caution">
    <text evidence="16">The sequence shown here is derived from an EMBL/GenBank/DDBJ whole genome shotgun (WGS) entry which is preliminary data.</text>
</comment>
<dbReference type="CDD" id="cd01490">
    <property type="entry name" value="Ube1_repeat2"/>
    <property type="match status" value="1"/>
</dbReference>
<dbReference type="SUPFAM" id="SSF52833">
    <property type="entry name" value="Thioredoxin-like"/>
    <property type="match status" value="1"/>
</dbReference>
<dbReference type="FunFam" id="3.40.50.720:FF:000015">
    <property type="entry name" value="Ubiquitin-activating enzyme E1 1"/>
    <property type="match status" value="1"/>
</dbReference>
<comment type="catalytic activity">
    <reaction evidence="1">
        <text>ATP + ubiquitin + [E1 ubiquitin-activating enzyme]-L-cysteine = AMP + diphosphate + S-ubiquitinyl-[E1 ubiquitin-activating enzyme]-L-cysteine.</text>
        <dbReference type="EC" id="6.2.1.45"/>
    </reaction>
</comment>
<comment type="subunit">
    <text evidence="5">Monomer.</text>
</comment>
<reference evidence="16" key="1">
    <citation type="journal article" date="2023" name="Mol. Phylogenet. Evol.">
        <title>Genome-scale phylogeny and comparative genomics of the fungal order Sordariales.</title>
        <authorList>
            <person name="Hensen N."/>
            <person name="Bonometti L."/>
            <person name="Westerberg I."/>
            <person name="Brannstrom I.O."/>
            <person name="Guillou S."/>
            <person name="Cros-Aarteil S."/>
            <person name="Calhoun S."/>
            <person name="Haridas S."/>
            <person name="Kuo A."/>
            <person name="Mondo S."/>
            <person name="Pangilinan J."/>
            <person name="Riley R."/>
            <person name="LaButti K."/>
            <person name="Andreopoulos B."/>
            <person name="Lipzen A."/>
            <person name="Chen C."/>
            <person name="Yan M."/>
            <person name="Daum C."/>
            <person name="Ng V."/>
            <person name="Clum A."/>
            <person name="Steindorff A."/>
            <person name="Ohm R.A."/>
            <person name="Martin F."/>
            <person name="Silar P."/>
            <person name="Natvig D.O."/>
            <person name="Lalanne C."/>
            <person name="Gautier V."/>
            <person name="Ament-Velasquez S.L."/>
            <person name="Kruys A."/>
            <person name="Hutchinson M.I."/>
            <person name="Powell A.J."/>
            <person name="Barry K."/>
            <person name="Miller A.N."/>
            <person name="Grigoriev I.V."/>
            <person name="Debuchy R."/>
            <person name="Gladieux P."/>
            <person name="Hiltunen Thoren M."/>
            <person name="Johannesson H."/>
        </authorList>
    </citation>
    <scope>NUCLEOTIDE SEQUENCE</scope>
    <source>
        <strain evidence="16">CBS 538.74</strain>
    </source>
</reference>
<dbReference type="FunFam" id="3.40.50.12550:FF:000001">
    <property type="entry name" value="Ubiquitin-activating enzyme E1 1"/>
    <property type="match status" value="1"/>
</dbReference>
<evidence type="ECO:0000256" key="4">
    <source>
        <dbReference type="ARBA" id="ARBA00007409"/>
    </source>
</evidence>
<evidence type="ECO:0000256" key="11">
    <source>
        <dbReference type="ARBA" id="ARBA00073786"/>
    </source>
</evidence>
<dbReference type="Gene3D" id="3.40.50.720">
    <property type="entry name" value="NAD(P)-binding Rossmann-like Domain"/>
    <property type="match status" value="1"/>
</dbReference>
<dbReference type="SFLD" id="SFLDG01148">
    <property type="entry name" value="Xi_(cytGST)"/>
    <property type="match status" value="1"/>
</dbReference>
<dbReference type="InterPro" id="IPR000594">
    <property type="entry name" value="ThiF_NAD_FAD-bd"/>
</dbReference>
<dbReference type="PANTHER" id="PTHR10953:SF4">
    <property type="entry name" value="UBIQUITIN-ACTIVATING ENZYME E1 C-TERMINAL DOMAIN-CONTAINING PROTEIN"/>
    <property type="match status" value="1"/>
</dbReference>
<dbReference type="Pfam" id="PF16190">
    <property type="entry name" value="E1_FCCH"/>
    <property type="match status" value="1"/>
</dbReference>
<dbReference type="GO" id="GO:0004364">
    <property type="term" value="F:glutathione transferase activity"/>
    <property type="evidence" value="ECO:0007669"/>
    <property type="project" value="InterPro"/>
</dbReference>
<feature type="region of interest" description="Disordered" evidence="14">
    <location>
        <begin position="1038"/>
        <end position="1069"/>
    </location>
</feature>
<dbReference type="InterPro" id="IPR042449">
    <property type="entry name" value="Ub-E1_IAD_1"/>
</dbReference>
<evidence type="ECO:0000256" key="13">
    <source>
        <dbReference type="RuleBase" id="RU000519"/>
    </source>
</evidence>
<dbReference type="GO" id="GO:0004839">
    <property type="term" value="F:ubiquitin activating enzyme activity"/>
    <property type="evidence" value="ECO:0007669"/>
    <property type="project" value="UniProtKB-EC"/>
</dbReference>
<dbReference type="InterPro" id="IPR042063">
    <property type="entry name" value="Ubi_acti_E1_SCCH"/>
</dbReference>
<dbReference type="InterPro" id="IPR004045">
    <property type="entry name" value="Glutathione_S-Trfase_N"/>
</dbReference>
<evidence type="ECO:0000256" key="12">
    <source>
        <dbReference type="PROSITE-ProRule" id="PRU10132"/>
    </source>
</evidence>
<evidence type="ECO:0000313" key="16">
    <source>
        <dbReference type="EMBL" id="KAK4158103.1"/>
    </source>
</evidence>
<dbReference type="CDD" id="cd03190">
    <property type="entry name" value="GST_C_Omega_like"/>
    <property type="match status" value="1"/>
</dbReference>
<accession>A0AAN6VUK7</accession>
<dbReference type="InterPro" id="IPR045886">
    <property type="entry name" value="ThiF/MoeB/HesA"/>
</dbReference>
<dbReference type="GO" id="GO:0016925">
    <property type="term" value="P:protein sumoylation"/>
    <property type="evidence" value="ECO:0007669"/>
    <property type="project" value="TreeGrafter"/>
</dbReference>
<comment type="similarity">
    <text evidence="4">Belongs to the GST superfamily.</text>
</comment>
<dbReference type="InterPro" id="IPR033127">
    <property type="entry name" value="UBQ-activ_enz_E1_Cys_AS"/>
</dbReference>
<dbReference type="Proteomes" id="UP001302745">
    <property type="component" value="Unassembled WGS sequence"/>
</dbReference>
<dbReference type="GO" id="GO:0019948">
    <property type="term" value="F:SUMO activating enzyme activity"/>
    <property type="evidence" value="ECO:0007669"/>
    <property type="project" value="TreeGrafter"/>
</dbReference>
<proteinExistence type="inferred from homology"/>
<dbReference type="FunFam" id="2.40.30.180:FF:000001">
    <property type="entry name" value="ubiquitin-like modifier-activating enzyme 1"/>
    <property type="match status" value="1"/>
</dbReference>
<dbReference type="SMART" id="SM00985">
    <property type="entry name" value="UBA_e1_C"/>
    <property type="match status" value="1"/>
</dbReference>
<dbReference type="Gene3D" id="3.40.30.10">
    <property type="entry name" value="Glutaredoxin"/>
    <property type="match status" value="1"/>
</dbReference>
<evidence type="ECO:0000256" key="8">
    <source>
        <dbReference type="ARBA" id="ARBA00022741"/>
    </source>
</evidence>
<dbReference type="InterPro" id="IPR018965">
    <property type="entry name" value="Ub-activating_enz_E1_C"/>
</dbReference>
<evidence type="ECO:0000256" key="1">
    <source>
        <dbReference type="ARBA" id="ARBA00000488"/>
    </source>
</evidence>
<dbReference type="Pfam" id="PF09358">
    <property type="entry name" value="E1_UFD"/>
    <property type="match status" value="1"/>
</dbReference>
<evidence type="ECO:0000256" key="7">
    <source>
        <dbReference type="ARBA" id="ARBA00022598"/>
    </source>
</evidence>
<dbReference type="InterPro" id="IPR032420">
    <property type="entry name" value="E1_4HB"/>
</dbReference>
<evidence type="ECO:0000256" key="5">
    <source>
        <dbReference type="ARBA" id="ARBA00011245"/>
    </source>
</evidence>
<dbReference type="EMBL" id="MU856842">
    <property type="protein sequence ID" value="KAK4158103.1"/>
    <property type="molecule type" value="Genomic_DNA"/>
</dbReference>
<dbReference type="InterPro" id="IPR040079">
    <property type="entry name" value="Glutathione_S-Trfase"/>
</dbReference>
<dbReference type="FunFam" id="1.10.10.2660:FF:000001">
    <property type="entry name" value="Ubiquitin-activating enzyme E1 1"/>
    <property type="match status" value="1"/>
</dbReference>
<gene>
    <name evidence="16" type="ORF">C8A00DRAFT_39650</name>
</gene>
<dbReference type="SFLD" id="SFLDG01206">
    <property type="entry name" value="Xi.1"/>
    <property type="match status" value="1"/>
</dbReference>
<evidence type="ECO:0000256" key="2">
    <source>
        <dbReference type="ARBA" id="ARBA00004906"/>
    </source>
</evidence>
<dbReference type="InterPro" id="IPR036282">
    <property type="entry name" value="Glutathione-S-Trfase_C_sf"/>
</dbReference>
<keyword evidence="17" id="KW-1185">Reference proteome</keyword>
<evidence type="ECO:0000313" key="17">
    <source>
        <dbReference type="Proteomes" id="UP001302745"/>
    </source>
</evidence>
<feature type="region of interest" description="Disordered" evidence="14">
    <location>
        <begin position="783"/>
        <end position="803"/>
    </location>
</feature>
<dbReference type="InterPro" id="IPR047047">
    <property type="entry name" value="GST_Omega-like_C"/>
</dbReference>
<evidence type="ECO:0000259" key="15">
    <source>
        <dbReference type="SMART" id="SM00985"/>
    </source>
</evidence>
<dbReference type="InterPro" id="IPR036249">
    <property type="entry name" value="Thioredoxin-like_sf"/>
</dbReference>
<dbReference type="Gene3D" id="1.10.10.2660">
    <property type="entry name" value="Ubiquitin-activating enzyme E1, SCCH domain"/>
    <property type="match status" value="1"/>
</dbReference>
<dbReference type="GO" id="GO:0005737">
    <property type="term" value="C:cytoplasm"/>
    <property type="evidence" value="ECO:0007669"/>
    <property type="project" value="TreeGrafter"/>
</dbReference>
<name>A0AAN6VUK7_9PEZI</name>
<dbReference type="FunFam" id="3.40.30.10:FF:000162">
    <property type="entry name" value="Glutathione S-transferase Gst3"/>
    <property type="match status" value="1"/>
</dbReference>